<sequence>MPHPRVALAALLALCVTGAQADGIGLIGWGKTLYNPTCSFACRNVVRKQPLSCTPAESNENHGTAHNPVTTPPGCFVEDDVFLKTVALCIDTYCPLTEKPSMSLIKDYWASHLGTGTLGNYQFTPAMSYDDALKAAREDESNASRNSSSKSGDHHMRRTTLSRRHSGHDTSTNEGLVTFNVSSPLPFAAGGTNPLNETSFISPEDWQLQYNYMYDFETNEAGHSTMAIIIAIVAIFLPVILSFVRFFPALTKSRGWTYWKSLLVYPAAFGKRHRETVLVGNVPNRGQALYIFVISLLNILLWLGPYTIHQPQASFTSLKMQTISIVGNRAGVMAMGNVVVLFLFAARNSVLLHVTDWSYSTYLLLHRWLGYWAIFHTVVHSAMLLANYALQGTYQDELVRKYWMWGIVGTVAACAILPFSLLIVRQKMYEFFLASHIVLSLLFIIGYYYHIWYVYEYNWGYEIWIFVAGGIWGLDRVLRLARMARQGSRKATISAIPDVDGEYIRIEVDGKPLEGGVAYLAFPTLSWRFWETHPFSVAYSGSLVSQLSPQPSSPASLEENGVNSSPISERDVEKATTAGQVSLVSATESKSTVFLARTRTGITKKLASRVYGQQSSQTFQLRVLVEGPYHHSGHISPQLAQCRDMLCIAGGVGITACLPYIQHGAPGSTKLFWSSRKAGLIAALRPVLAALPKSVHVETVVGERMDLRGILIREMVGTVNKDLDLGDGGGDGDALAVVLCGPQSMADDVRREIVEIVRSNPLSRAVVFLDEAFSW</sequence>
<evidence type="ECO:0000256" key="9">
    <source>
        <dbReference type="SAM" id="SignalP"/>
    </source>
</evidence>
<feature type="compositionally biased region" description="Basic residues" evidence="7">
    <location>
        <begin position="155"/>
        <end position="166"/>
    </location>
</feature>
<dbReference type="Proteomes" id="UP001489902">
    <property type="component" value="Chromosome 5"/>
</dbReference>
<evidence type="ECO:0000313" key="11">
    <source>
        <dbReference type="EMBL" id="WZH47919.1"/>
    </source>
</evidence>
<evidence type="ECO:0000256" key="7">
    <source>
        <dbReference type="SAM" id="MobiDB-lite"/>
    </source>
</evidence>
<evidence type="ECO:0000256" key="2">
    <source>
        <dbReference type="ARBA" id="ARBA00022448"/>
    </source>
</evidence>
<dbReference type="InterPro" id="IPR051410">
    <property type="entry name" value="Ferric/Cupric_Reductase"/>
</dbReference>
<dbReference type="Pfam" id="PF01794">
    <property type="entry name" value="Ferric_reduct"/>
    <property type="match status" value="1"/>
</dbReference>
<feature type="signal peptide" evidence="9">
    <location>
        <begin position="1"/>
        <end position="21"/>
    </location>
</feature>
<keyword evidence="12" id="KW-1185">Reference proteome</keyword>
<keyword evidence="6 8" id="KW-0472">Membrane</keyword>
<organism evidence="11 12">
    <name type="scientific">Fusarium acuminatum</name>
    <dbReference type="NCBI Taxonomy" id="5515"/>
    <lineage>
        <taxon>Eukaryota</taxon>
        <taxon>Fungi</taxon>
        <taxon>Dikarya</taxon>
        <taxon>Ascomycota</taxon>
        <taxon>Pezizomycotina</taxon>
        <taxon>Sordariomycetes</taxon>
        <taxon>Hypocreomycetidae</taxon>
        <taxon>Hypocreales</taxon>
        <taxon>Nectriaceae</taxon>
        <taxon>Fusarium</taxon>
        <taxon>Fusarium tricinctum species complex</taxon>
    </lineage>
</organism>
<gene>
    <name evidence="11" type="ORF">QYS62_009082</name>
</gene>
<dbReference type="PANTHER" id="PTHR32361">
    <property type="entry name" value="FERRIC/CUPRIC REDUCTASE TRANSMEMBRANE COMPONENT"/>
    <property type="match status" value="1"/>
</dbReference>
<dbReference type="SUPFAM" id="SSF52343">
    <property type="entry name" value="Ferredoxin reductase-like, C-terminal NADP-linked domain"/>
    <property type="match status" value="1"/>
</dbReference>
<evidence type="ECO:0000259" key="10">
    <source>
        <dbReference type="Pfam" id="PF01794"/>
    </source>
</evidence>
<evidence type="ECO:0000256" key="3">
    <source>
        <dbReference type="ARBA" id="ARBA00022692"/>
    </source>
</evidence>
<dbReference type="Gene3D" id="3.40.50.80">
    <property type="entry name" value="Nucleotide-binding domain of ferredoxin-NADP reductase (FNR) module"/>
    <property type="match status" value="1"/>
</dbReference>
<comment type="subcellular location">
    <subcellularLocation>
        <location evidence="1">Membrane</location>
        <topology evidence="1">Multi-pass membrane protein</topology>
    </subcellularLocation>
</comment>
<dbReference type="PANTHER" id="PTHR32361:SF9">
    <property type="entry name" value="FERRIC REDUCTASE TRANSMEMBRANE COMPONENT 3-RELATED"/>
    <property type="match status" value="1"/>
</dbReference>
<evidence type="ECO:0000313" key="12">
    <source>
        <dbReference type="Proteomes" id="UP001489902"/>
    </source>
</evidence>
<feature type="transmembrane region" description="Helical" evidence="8">
    <location>
        <begin position="328"/>
        <end position="347"/>
    </location>
</feature>
<dbReference type="SFLD" id="SFLDS00052">
    <property type="entry name" value="Ferric_Reductase_Domain"/>
    <property type="match status" value="1"/>
</dbReference>
<proteinExistence type="predicted"/>
<evidence type="ECO:0000256" key="8">
    <source>
        <dbReference type="SAM" id="Phobius"/>
    </source>
</evidence>
<name>A0ABZ2X4L4_9HYPO</name>
<keyword evidence="4 8" id="KW-1133">Transmembrane helix</keyword>
<dbReference type="CDD" id="cd06186">
    <property type="entry name" value="NOX_Duox_like_FAD_NADP"/>
    <property type="match status" value="1"/>
</dbReference>
<feature type="region of interest" description="Disordered" evidence="7">
    <location>
        <begin position="550"/>
        <end position="571"/>
    </location>
</feature>
<feature type="transmembrane region" description="Helical" evidence="8">
    <location>
        <begin position="402"/>
        <end position="424"/>
    </location>
</feature>
<dbReference type="EMBL" id="CP151264">
    <property type="protein sequence ID" value="WZH47919.1"/>
    <property type="molecule type" value="Genomic_DNA"/>
</dbReference>
<feature type="transmembrane region" description="Helical" evidence="8">
    <location>
        <begin position="431"/>
        <end position="451"/>
    </location>
</feature>
<feature type="transmembrane region" description="Helical" evidence="8">
    <location>
        <begin position="463"/>
        <end position="481"/>
    </location>
</feature>
<evidence type="ECO:0000256" key="1">
    <source>
        <dbReference type="ARBA" id="ARBA00004141"/>
    </source>
</evidence>
<protein>
    <submittedName>
        <fullName evidence="11">Ferric oxidoreductase domain-containing protein</fullName>
    </submittedName>
</protein>
<dbReference type="InterPro" id="IPR039261">
    <property type="entry name" value="FNR_nucleotide-bd"/>
</dbReference>
<feature type="chain" id="PRO_5045349235" evidence="9">
    <location>
        <begin position="22"/>
        <end position="775"/>
    </location>
</feature>
<feature type="transmembrane region" description="Helical" evidence="8">
    <location>
        <begin position="288"/>
        <end position="308"/>
    </location>
</feature>
<feature type="transmembrane region" description="Helical" evidence="8">
    <location>
        <begin position="226"/>
        <end position="247"/>
    </location>
</feature>
<dbReference type="InterPro" id="IPR013130">
    <property type="entry name" value="Fe3_Rdtase_TM_dom"/>
</dbReference>
<dbReference type="SFLD" id="SFLDG01168">
    <property type="entry name" value="Ferric_reductase_subgroup_(FRE"/>
    <property type="match status" value="1"/>
</dbReference>
<evidence type="ECO:0000256" key="5">
    <source>
        <dbReference type="ARBA" id="ARBA00023065"/>
    </source>
</evidence>
<feature type="region of interest" description="Disordered" evidence="7">
    <location>
        <begin position="135"/>
        <end position="174"/>
    </location>
</feature>
<feature type="domain" description="Ferric oxidoreductase" evidence="10">
    <location>
        <begin position="330"/>
        <end position="446"/>
    </location>
</feature>
<evidence type="ECO:0000256" key="6">
    <source>
        <dbReference type="ARBA" id="ARBA00023136"/>
    </source>
</evidence>
<accession>A0ABZ2X4L4</accession>
<reference evidence="11 12" key="1">
    <citation type="submission" date="2024-04" db="EMBL/GenBank/DDBJ databases">
        <title>Complete genome sequence of Fusarium acuminatum.</title>
        <authorList>
            <person name="Lan B."/>
        </authorList>
    </citation>
    <scope>NUCLEOTIDE SEQUENCE [LARGE SCALE GENOMIC DNA]</scope>
    <source>
        <strain evidence="11">1A</strain>
    </source>
</reference>
<evidence type="ECO:0000256" key="4">
    <source>
        <dbReference type="ARBA" id="ARBA00022989"/>
    </source>
</evidence>
<keyword evidence="3 8" id="KW-0812">Transmembrane</keyword>
<keyword evidence="2" id="KW-0813">Transport</keyword>
<keyword evidence="9" id="KW-0732">Signal</keyword>
<keyword evidence="5" id="KW-0406">Ion transport</keyword>
<feature type="transmembrane region" description="Helical" evidence="8">
    <location>
        <begin position="368"/>
        <end position="390"/>
    </location>
</feature>